<evidence type="ECO:0000313" key="3">
    <source>
        <dbReference type="Proteomes" id="UP000807342"/>
    </source>
</evidence>
<proteinExistence type="predicted"/>
<dbReference type="EMBL" id="MU151183">
    <property type="protein sequence ID" value="KAF9447851.1"/>
    <property type="molecule type" value="Genomic_DNA"/>
</dbReference>
<dbReference type="AlphaFoldDB" id="A0A9P5XDJ2"/>
<reference evidence="2" key="1">
    <citation type="submission" date="2020-11" db="EMBL/GenBank/DDBJ databases">
        <authorList>
            <consortium name="DOE Joint Genome Institute"/>
            <person name="Ahrendt S."/>
            <person name="Riley R."/>
            <person name="Andreopoulos W."/>
            <person name="Labutti K."/>
            <person name="Pangilinan J."/>
            <person name="Ruiz-Duenas F.J."/>
            <person name="Barrasa J.M."/>
            <person name="Sanchez-Garcia M."/>
            <person name="Camarero S."/>
            <person name="Miyauchi S."/>
            <person name="Serrano A."/>
            <person name="Linde D."/>
            <person name="Babiker R."/>
            <person name="Drula E."/>
            <person name="Ayuso-Fernandez I."/>
            <person name="Pacheco R."/>
            <person name="Padilla G."/>
            <person name="Ferreira P."/>
            <person name="Barriuso J."/>
            <person name="Kellner H."/>
            <person name="Castanera R."/>
            <person name="Alfaro M."/>
            <person name="Ramirez L."/>
            <person name="Pisabarro A.G."/>
            <person name="Kuo A."/>
            <person name="Tritt A."/>
            <person name="Lipzen A."/>
            <person name="He G."/>
            <person name="Yan M."/>
            <person name="Ng V."/>
            <person name="Cullen D."/>
            <person name="Martin F."/>
            <person name="Rosso M.-N."/>
            <person name="Henrissat B."/>
            <person name="Hibbett D."/>
            <person name="Martinez A.T."/>
            <person name="Grigoriev I.V."/>
        </authorList>
    </citation>
    <scope>NUCLEOTIDE SEQUENCE</scope>
    <source>
        <strain evidence="2">MF-IS2</strain>
    </source>
</reference>
<keyword evidence="3" id="KW-1185">Reference proteome</keyword>
<name>A0A9P5XDJ2_9AGAR</name>
<gene>
    <name evidence="2" type="ORF">P691DRAFT_801732</name>
</gene>
<dbReference type="Proteomes" id="UP000807342">
    <property type="component" value="Unassembled WGS sequence"/>
</dbReference>
<accession>A0A9P5XDJ2</accession>
<evidence type="ECO:0008006" key="4">
    <source>
        <dbReference type="Google" id="ProtNLM"/>
    </source>
</evidence>
<evidence type="ECO:0000256" key="1">
    <source>
        <dbReference type="SAM" id="Phobius"/>
    </source>
</evidence>
<keyword evidence="1" id="KW-1133">Transmembrane helix</keyword>
<sequence>MWEMISERGDRWVLWGNIWVSNGGGFLWAFYWRLDVIVEFLTVDVVLWCPKFSVSLRDCKSFTFVSMLEH</sequence>
<evidence type="ECO:0000313" key="2">
    <source>
        <dbReference type="EMBL" id="KAF9447851.1"/>
    </source>
</evidence>
<comment type="caution">
    <text evidence="2">The sequence shown here is derived from an EMBL/GenBank/DDBJ whole genome shotgun (WGS) entry which is preliminary data.</text>
</comment>
<keyword evidence="1" id="KW-0812">Transmembrane</keyword>
<feature type="transmembrane region" description="Helical" evidence="1">
    <location>
        <begin position="12"/>
        <end position="31"/>
    </location>
</feature>
<keyword evidence="1" id="KW-0472">Membrane</keyword>
<protein>
    <recommendedName>
        <fullName evidence="4">Transmembrane protein</fullName>
    </recommendedName>
</protein>
<organism evidence="2 3">
    <name type="scientific">Macrolepiota fuliginosa MF-IS2</name>
    <dbReference type="NCBI Taxonomy" id="1400762"/>
    <lineage>
        <taxon>Eukaryota</taxon>
        <taxon>Fungi</taxon>
        <taxon>Dikarya</taxon>
        <taxon>Basidiomycota</taxon>
        <taxon>Agaricomycotina</taxon>
        <taxon>Agaricomycetes</taxon>
        <taxon>Agaricomycetidae</taxon>
        <taxon>Agaricales</taxon>
        <taxon>Agaricineae</taxon>
        <taxon>Agaricaceae</taxon>
        <taxon>Macrolepiota</taxon>
    </lineage>
</organism>